<organism evidence="1 2">
    <name type="scientific">Rotaria sordida</name>
    <dbReference type="NCBI Taxonomy" id="392033"/>
    <lineage>
        <taxon>Eukaryota</taxon>
        <taxon>Metazoa</taxon>
        <taxon>Spiralia</taxon>
        <taxon>Gnathifera</taxon>
        <taxon>Rotifera</taxon>
        <taxon>Eurotatoria</taxon>
        <taxon>Bdelloidea</taxon>
        <taxon>Philodinida</taxon>
        <taxon>Philodinidae</taxon>
        <taxon>Rotaria</taxon>
    </lineage>
</organism>
<dbReference type="Proteomes" id="UP000663836">
    <property type="component" value="Unassembled WGS sequence"/>
</dbReference>
<proteinExistence type="predicted"/>
<dbReference type="AlphaFoldDB" id="A0A820JRV0"/>
<evidence type="ECO:0000313" key="2">
    <source>
        <dbReference type="Proteomes" id="UP000663836"/>
    </source>
</evidence>
<feature type="non-terminal residue" evidence="1">
    <location>
        <position position="27"/>
    </location>
</feature>
<protein>
    <submittedName>
        <fullName evidence="1">Uncharacterized protein</fullName>
    </submittedName>
</protein>
<evidence type="ECO:0000313" key="1">
    <source>
        <dbReference type="EMBL" id="CAF4332028.1"/>
    </source>
</evidence>
<dbReference type="EMBL" id="CAJOBD010044817">
    <property type="protein sequence ID" value="CAF4332028.1"/>
    <property type="molecule type" value="Genomic_DNA"/>
</dbReference>
<accession>A0A820JRV0</accession>
<sequence length="27" mass="2963">MQSASNAAIIQMQDLLNVETRMNEPGT</sequence>
<reference evidence="1" key="1">
    <citation type="submission" date="2021-02" db="EMBL/GenBank/DDBJ databases">
        <authorList>
            <person name="Nowell W R."/>
        </authorList>
    </citation>
    <scope>NUCLEOTIDE SEQUENCE</scope>
</reference>
<gene>
    <name evidence="1" type="ORF">JBS370_LOCUS41346</name>
</gene>
<name>A0A820JRV0_9BILA</name>
<comment type="caution">
    <text evidence="1">The sequence shown here is derived from an EMBL/GenBank/DDBJ whole genome shotgun (WGS) entry which is preliminary data.</text>
</comment>